<name>A0ABT4TWG2_9ACTN</name>
<feature type="region of interest" description="Disordered" evidence="1">
    <location>
        <begin position="1"/>
        <end position="22"/>
    </location>
</feature>
<keyword evidence="4" id="KW-1185">Reference proteome</keyword>
<dbReference type="PANTHER" id="PTHR46825:SF7">
    <property type="entry name" value="D-ALANYL-D-ALANINE CARBOXYPEPTIDASE"/>
    <property type="match status" value="1"/>
</dbReference>
<dbReference type="EMBL" id="JAQFWQ010000001">
    <property type="protein sequence ID" value="MDA2809035.1"/>
    <property type="molecule type" value="Genomic_DNA"/>
</dbReference>
<dbReference type="Pfam" id="PF00144">
    <property type="entry name" value="Beta-lactamase"/>
    <property type="match status" value="1"/>
</dbReference>
<evidence type="ECO:0000259" key="2">
    <source>
        <dbReference type="Pfam" id="PF00144"/>
    </source>
</evidence>
<dbReference type="RefSeq" id="WP_270682944.1">
    <property type="nucleotide sequence ID" value="NZ_JAQFWQ010000001.1"/>
</dbReference>
<gene>
    <name evidence="3" type="ORF">O4J56_00125</name>
</gene>
<evidence type="ECO:0000313" key="3">
    <source>
        <dbReference type="EMBL" id="MDA2809035.1"/>
    </source>
</evidence>
<dbReference type="Proteomes" id="UP001527866">
    <property type="component" value="Unassembled WGS sequence"/>
</dbReference>
<sequence>MNTPLSGQNESVSRPGDAGPARPELKKAMEEIVETGFLGVSLRVRDRRGEWVGSVGRAELDGTDAPPVDGYTRIGSTTKTFAAALVLRTVAEGRIGLDTRAADHLPGFDLDERITVRMLLQHTSGVFNFTGEYDEDGTLLPGITTPYGTSTEEWLESQRESTRPEELVRLALSKPTMFEPGEKWGYANTNYVLARLLVENVTGRSFPEEMQRQILGPLGLTRTILPEDSPEIPAPHAHGYFRYEKDGEQKTVDITRQNPSWLSTGGDMISSTEDLAVFITALVGGHIVPPELLEEMYTPVSTGIPSMDYGLGVFVQKTEGGATIINHNGGVPGYAAMMSASPDGDTVMTAAVNYVDDPEITMAVQGQEAYQKLVKAVF</sequence>
<dbReference type="PANTHER" id="PTHR46825">
    <property type="entry name" value="D-ALANYL-D-ALANINE-CARBOXYPEPTIDASE/ENDOPEPTIDASE AMPH"/>
    <property type="match status" value="1"/>
</dbReference>
<comment type="caution">
    <text evidence="3">The sequence shown here is derived from an EMBL/GenBank/DDBJ whole genome shotgun (WGS) entry which is preliminary data.</text>
</comment>
<evidence type="ECO:0000256" key="1">
    <source>
        <dbReference type="SAM" id="MobiDB-lite"/>
    </source>
</evidence>
<keyword evidence="3" id="KW-0378">Hydrolase</keyword>
<dbReference type="SUPFAM" id="SSF56601">
    <property type="entry name" value="beta-lactamase/transpeptidase-like"/>
    <property type="match status" value="1"/>
</dbReference>
<feature type="compositionally biased region" description="Polar residues" evidence="1">
    <location>
        <begin position="1"/>
        <end position="12"/>
    </location>
</feature>
<reference evidence="3 4" key="1">
    <citation type="submission" date="2023-01" db="EMBL/GenBank/DDBJ databases">
        <title>Draft genome sequence of Nocardiopsis sp. RSe5-2 isolated from halophytes.</title>
        <authorList>
            <person name="Duangmal K."/>
            <person name="Chantavorakit T."/>
        </authorList>
    </citation>
    <scope>NUCLEOTIDE SEQUENCE [LARGE SCALE GENOMIC DNA]</scope>
    <source>
        <strain evidence="3 4">RSe5-2</strain>
    </source>
</reference>
<protein>
    <submittedName>
        <fullName evidence="3">Serine hydrolase</fullName>
    </submittedName>
</protein>
<proteinExistence type="predicted"/>
<organism evidence="3 4">
    <name type="scientific">Nocardiopsis endophytica</name>
    <dbReference type="NCBI Taxonomy" id="3018445"/>
    <lineage>
        <taxon>Bacteria</taxon>
        <taxon>Bacillati</taxon>
        <taxon>Actinomycetota</taxon>
        <taxon>Actinomycetes</taxon>
        <taxon>Streptosporangiales</taxon>
        <taxon>Nocardiopsidaceae</taxon>
        <taxon>Nocardiopsis</taxon>
    </lineage>
</organism>
<dbReference type="Gene3D" id="3.40.710.10">
    <property type="entry name" value="DD-peptidase/beta-lactamase superfamily"/>
    <property type="match status" value="1"/>
</dbReference>
<accession>A0ABT4TWG2</accession>
<dbReference type="InterPro" id="IPR012338">
    <property type="entry name" value="Beta-lactam/transpept-like"/>
</dbReference>
<dbReference type="InterPro" id="IPR050491">
    <property type="entry name" value="AmpC-like"/>
</dbReference>
<dbReference type="InterPro" id="IPR001466">
    <property type="entry name" value="Beta-lactam-related"/>
</dbReference>
<evidence type="ECO:0000313" key="4">
    <source>
        <dbReference type="Proteomes" id="UP001527866"/>
    </source>
</evidence>
<dbReference type="GO" id="GO:0016787">
    <property type="term" value="F:hydrolase activity"/>
    <property type="evidence" value="ECO:0007669"/>
    <property type="project" value="UniProtKB-KW"/>
</dbReference>
<feature type="domain" description="Beta-lactamase-related" evidence="2">
    <location>
        <begin position="26"/>
        <end position="357"/>
    </location>
</feature>